<protein>
    <recommendedName>
        <fullName evidence="4">Tetratricopeptide repeat protein</fullName>
    </recommendedName>
</protein>
<keyword evidence="1" id="KW-1133">Transmembrane helix</keyword>
<reference evidence="2 3" key="1">
    <citation type="submission" date="2018-02" db="EMBL/GenBank/DDBJ databases">
        <title>Genomic Encyclopedia of Archaeal and Bacterial Type Strains, Phase II (KMG-II): from individual species to whole genera.</title>
        <authorList>
            <person name="Goeker M."/>
        </authorList>
    </citation>
    <scope>NUCLEOTIDE SEQUENCE [LARGE SCALE GENOMIC DNA]</scope>
    <source>
        <strain evidence="2 3">DSM 29526</strain>
    </source>
</reference>
<sequence>MKVLDRFEVNDRLARIDKDLKRGLVSKAIDRSHGFIRAYPNNLEFRRKLGEIYFQVGRIDKAGLYWLLIEDDDPRIKEAVSLYLESINGSGYKALRDLKFYGEENRLPDGVKHLLSSLQTKAEKEVGHIPTYGGKKNESPVDKRTTVQKFKDSAFIGAVILMLILVVVFLLVGAVTTFRWLFYMVWTLRYRQAGGEPCRRRRSLQRLIYGWSRSG</sequence>
<feature type="transmembrane region" description="Helical" evidence="1">
    <location>
        <begin position="154"/>
        <end position="182"/>
    </location>
</feature>
<organism evidence="2 3">
    <name type="scientific">Neolewinella xylanilytica</name>
    <dbReference type="NCBI Taxonomy" id="1514080"/>
    <lineage>
        <taxon>Bacteria</taxon>
        <taxon>Pseudomonadati</taxon>
        <taxon>Bacteroidota</taxon>
        <taxon>Saprospiria</taxon>
        <taxon>Saprospirales</taxon>
        <taxon>Lewinellaceae</taxon>
        <taxon>Neolewinella</taxon>
    </lineage>
</organism>
<evidence type="ECO:0000313" key="2">
    <source>
        <dbReference type="EMBL" id="PPK84761.1"/>
    </source>
</evidence>
<evidence type="ECO:0000256" key="1">
    <source>
        <dbReference type="SAM" id="Phobius"/>
    </source>
</evidence>
<dbReference type="Proteomes" id="UP000237662">
    <property type="component" value="Unassembled WGS sequence"/>
</dbReference>
<gene>
    <name evidence="2" type="ORF">CLV84_3924</name>
</gene>
<dbReference type="InterPro" id="IPR046491">
    <property type="entry name" value="DUF6584"/>
</dbReference>
<proteinExistence type="predicted"/>
<dbReference type="EMBL" id="PTJC01000007">
    <property type="protein sequence ID" value="PPK84761.1"/>
    <property type="molecule type" value="Genomic_DNA"/>
</dbReference>
<name>A0A2S6I1K5_9BACT</name>
<keyword evidence="1" id="KW-0472">Membrane</keyword>
<keyword evidence="3" id="KW-1185">Reference proteome</keyword>
<accession>A0A2S6I1K5</accession>
<keyword evidence="1" id="KW-0812">Transmembrane</keyword>
<evidence type="ECO:0000313" key="3">
    <source>
        <dbReference type="Proteomes" id="UP000237662"/>
    </source>
</evidence>
<dbReference type="Pfam" id="PF20225">
    <property type="entry name" value="DUF6584"/>
    <property type="match status" value="1"/>
</dbReference>
<comment type="caution">
    <text evidence="2">The sequence shown here is derived from an EMBL/GenBank/DDBJ whole genome shotgun (WGS) entry which is preliminary data.</text>
</comment>
<evidence type="ECO:0008006" key="4">
    <source>
        <dbReference type="Google" id="ProtNLM"/>
    </source>
</evidence>
<dbReference type="AlphaFoldDB" id="A0A2S6I1K5"/>